<organism evidence="1 2">
    <name type="scientific">Characodon lateralis</name>
    <dbReference type="NCBI Taxonomy" id="208331"/>
    <lineage>
        <taxon>Eukaryota</taxon>
        <taxon>Metazoa</taxon>
        <taxon>Chordata</taxon>
        <taxon>Craniata</taxon>
        <taxon>Vertebrata</taxon>
        <taxon>Euteleostomi</taxon>
        <taxon>Actinopterygii</taxon>
        <taxon>Neopterygii</taxon>
        <taxon>Teleostei</taxon>
        <taxon>Neoteleostei</taxon>
        <taxon>Acanthomorphata</taxon>
        <taxon>Ovalentaria</taxon>
        <taxon>Atherinomorphae</taxon>
        <taxon>Cyprinodontiformes</taxon>
        <taxon>Goodeidae</taxon>
        <taxon>Characodon</taxon>
    </lineage>
</organism>
<sequence>MVEAASCCRDAFHQKGHRSSSEREKMDEVKYRRNLCGREPLIMSLHRLTFRLRPTVTHVRWLHTSRCVQQQEAVAVEQQPEFISVFRTQEKEPVRWFLYGNQVVWVRIQTCINDSHVKRSSKYVK</sequence>
<dbReference type="EMBL" id="JAHUTJ010032888">
    <property type="protein sequence ID" value="MED6276387.1"/>
    <property type="molecule type" value="Genomic_DNA"/>
</dbReference>
<comment type="caution">
    <text evidence="1">The sequence shown here is derived from an EMBL/GenBank/DDBJ whole genome shotgun (WGS) entry which is preliminary data.</text>
</comment>
<dbReference type="Proteomes" id="UP001352852">
    <property type="component" value="Unassembled WGS sequence"/>
</dbReference>
<keyword evidence="2" id="KW-1185">Reference proteome</keyword>
<name>A0ABU7DMQ9_9TELE</name>
<protein>
    <submittedName>
        <fullName evidence="1">Uncharacterized protein</fullName>
    </submittedName>
</protein>
<proteinExistence type="predicted"/>
<evidence type="ECO:0000313" key="1">
    <source>
        <dbReference type="EMBL" id="MED6276387.1"/>
    </source>
</evidence>
<evidence type="ECO:0000313" key="2">
    <source>
        <dbReference type="Proteomes" id="UP001352852"/>
    </source>
</evidence>
<accession>A0ABU7DMQ9</accession>
<gene>
    <name evidence="1" type="ORF">CHARACLAT_002455</name>
</gene>
<reference evidence="1 2" key="1">
    <citation type="submission" date="2021-06" db="EMBL/GenBank/DDBJ databases">
        <authorList>
            <person name="Palmer J.M."/>
        </authorList>
    </citation>
    <scope>NUCLEOTIDE SEQUENCE [LARGE SCALE GENOMIC DNA]</scope>
    <source>
        <strain evidence="1 2">CL_MEX2019</strain>
        <tissue evidence="1">Muscle</tissue>
    </source>
</reference>